<protein>
    <submittedName>
        <fullName evidence="1">Sulfurtransferase complex subunit TusB</fullName>
    </submittedName>
</protein>
<dbReference type="NCBIfam" id="TIGR03011">
    <property type="entry name" value="sulf_tusB_dsrH"/>
    <property type="match status" value="1"/>
</dbReference>
<dbReference type="PANTHER" id="PTHR37526">
    <property type="entry name" value="PROTEIN TUSB"/>
    <property type="match status" value="1"/>
</dbReference>
<organism evidence="1 2">
    <name type="scientific">Telmatospirillum siberiense</name>
    <dbReference type="NCBI Taxonomy" id="382514"/>
    <lineage>
        <taxon>Bacteria</taxon>
        <taxon>Pseudomonadati</taxon>
        <taxon>Pseudomonadota</taxon>
        <taxon>Alphaproteobacteria</taxon>
        <taxon>Rhodospirillales</taxon>
        <taxon>Rhodospirillaceae</taxon>
        <taxon>Telmatospirillum</taxon>
    </lineage>
</organism>
<keyword evidence="1" id="KW-0808">Transferase</keyword>
<evidence type="ECO:0000313" key="2">
    <source>
        <dbReference type="Proteomes" id="UP000233293"/>
    </source>
</evidence>
<dbReference type="GO" id="GO:0016740">
    <property type="term" value="F:transferase activity"/>
    <property type="evidence" value="ECO:0007669"/>
    <property type="project" value="UniProtKB-KW"/>
</dbReference>
<dbReference type="Pfam" id="PF04077">
    <property type="entry name" value="DsrH"/>
    <property type="match status" value="1"/>
</dbReference>
<dbReference type="GO" id="GO:0002143">
    <property type="term" value="P:tRNA wobble position uridine thiolation"/>
    <property type="evidence" value="ECO:0007669"/>
    <property type="project" value="InterPro"/>
</dbReference>
<dbReference type="GO" id="GO:1990228">
    <property type="term" value="C:sulfurtransferase complex"/>
    <property type="evidence" value="ECO:0007669"/>
    <property type="project" value="TreeGrafter"/>
</dbReference>
<evidence type="ECO:0000313" key="1">
    <source>
        <dbReference type="EMBL" id="PKU22247.1"/>
    </source>
</evidence>
<name>A0A2N3PPD2_9PROT</name>
<dbReference type="Gene3D" id="3.40.1260.10">
    <property type="entry name" value="DsrEFH-like"/>
    <property type="match status" value="1"/>
</dbReference>
<dbReference type="AlphaFoldDB" id="A0A2N3PPD2"/>
<reference evidence="2" key="1">
    <citation type="submission" date="2017-12" db="EMBL/GenBank/DDBJ databases">
        <title>Draft genome sequence of Telmatospirillum siberiense 26-4b1T, an acidotolerant peatland alphaproteobacterium potentially involved in sulfur cycling.</title>
        <authorList>
            <person name="Hausmann B."/>
            <person name="Pjevac P."/>
            <person name="Schreck K."/>
            <person name="Herbold C.W."/>
            <person name="Daims H."/>
            <person name="Wagner M."/>
            <person name="Pester M."/>
            <person name="Loy A."/>
        </authorList>
    </citation>
    <scope>NUCLEOTIDE SEQUENCE [LARGE SCALE GENOMIC DNA]</scope>
    <source>
        <strain evidence="2">26-4b1</strain>
    </source>
</reference>
<dbReference type="PANTHER" id="PTHR37526:SF1">
    <property type="entry name" value="PROTEIN TUSB"/>
    <property type="match status" value="1"/>
</dbReference>
<dbReference type="RefSeq" id="WP_101252906.1">
    <property type="nucleotide sequence ID" value="NZ_PIUM01000035.1"/>
</dbReference>
<dbReference type="SUPFAM" id="SSF75169">
    <property type="entry name" value="DsrEFH-like"/>
    <property type="match status" value="1"/>
</dbReference>
<dbReference type="Proteomes" id="UP000233293">
    <property type="component" value="Unassembled WGS sequence"/>
</dbReference>
<dbReference type="InterPro" id="IPR007215">
    <property type="entry name" value="Sulphur_relay_TusB/DsrH"/>
</dbReference>
<proteinExistence type="predicted"/>
<accession>A0A2N3PPD2</accession>
<dbReference type="OrthoDB" id="9795117at2"/>
<comment type="caution">
    <text evidence="1">The sequence shown here is derived from an EMBL/GenBank/DDBJ whole genome shotgun (WGS) entry which is preliminary data.</text>
</comment>
<dbReference type="EMBL" id="PIUM01000035">
    <property type="protein sequence ID" value="PKU22247.1"/>
    <property type="molecule type" value="Genomic_DNA"/>
</dbReference>
<gene>
    <name evidence="1" type="primary">dsrH</name>
    <name evidence="1" type="ORF">CWS72_22530</name>
</gene>
<dbReference type="InterPro" id="IPR027396">
    <property type="entry name" value="DsrEFH-like"/>
</dbReference>
<keyword evidence="2" id="KW-1185">Reference proteome</keyword>
<sequence>MNGPLHIVNATPYASGALESCLAHLSEGAALLLIEDGVYAALADGNFAERLAEGIRGHALYALAPDLAARGLATRRLIDGLRVIDYPDFVQLAAEHSTAQSWF</sequence>